<gene>
    <name evidence="5" type="primary">rpmF_28</name>
    <name evidence="5" type="ORF">SDC9_144913</name>
</gene>
<evidence type="ECO:0000256" key="4">
    <source>
        <dbReference type="SAM" id="MobiDB-lite"/>
    </source>
</evidence>
<comment type="similarity">
    <text evidence="1">Belongs to the bacterial ribosomal protein bL32 family.</text>
</comment>
<keyword evidence="2 5" id="KW-0689">Ribosomal protein</keyword>
<accession>A0A645E807</accession>
<dbReference type="InterPro" id="IPR002677">
    <property type="entry name" value="Ribosomal_bL32"/>
</dbReference>
<dbReference type="AlphaFoldDB" id="A0A645E807"/>
<dbReference type="InterPro" id="IPR011332">
    <property type="entry name" value="Ribosomal_zn-bd"/>
</dbReference>
<organism evidence="5">
    <name type="scientific">bioreactor metagenome</name>
    <dbReference type="NCBI Taxonomy" id="1076179"/>
    <lineage>
        <taxon>unclassified sequences</taxon>
        <taxon>metagenomes</taxon>
        <taxon>ecological metagenomes</taxon>
    </lineage>
</organism>
<dbReference type="GO" id="GO:0006412">
    <property type="term" value="P:translation"/>
    <property type="evidence" value="ECO:0007669"/>
    <property type="project" value="InterPro"/>
</dbReference>
<name>A0A645E807_9ZZZZ</name>
<dbReference type="GO" id="GO:0003735">
    <property type="term" value="F:structural constituent of ribosome"/>
    <property type="evidence" value="ECO:0007669"/>
    <property type="project" value="InterPro"/>
</dbReference>
<comment type="caution">
    <text evidence="5">The sequence shown here is derived from an EMBL/GenBank/DDBJ whole genome shotgun (WGS) entry which is preliminary data.</text>
</comment>
<dbReference type="InterPro" id="IPR044957">
    <property type="entry name" value="Ribosomal_bL32_bact"/>
</dbReference>
<dbReference type="PANTHER" id="PTHR35534:SF1">
    <property type="entry name" value="LARGE RIBOSOMAL SUBUNIT PROTEIN BL32"/>
    <property type="match status" value="1"/>
</dbReference>
<dbReference type="EMBL" id="VSSQ01043962">
    <property type="protein sequence ID" value="MPM97736.1"/>
    <property type="molecule type" value="Genomic_DNA"/>
</dbReference>
<reference evidence="5" key="1">
    <citation type="submission" date="2019-08" db="EMBL/GenBank/DDBJ databases">
        <authorList>
            <person name="Kucharzyk K."/>
            <person name="Murdoch R.W."/>
            <person name="Higgins S."/>
            <person name="Loffler F."/>
        </authorList>
    </citation>
    <scope>NUCLEOTIDE SEQUENCE</scope>
</reference>
<sequence length="61" mass="6868">MGAVPKTKTSKARRDSRRANNFRLGVPGLVECPQCHKPKLTHRVCPECGFYKGKEVVEVQE</sequence>
<feature type="region of interest" description="Disordered" evidence="4">
    <location>
        <begin position="1"/>
        <end position="20"/>
    </location>
</feature>
<dbReference type="HAMAP" id="MF_00340">
    <property type="entry name" value="Ribosomal_bL32"/>
    <property type="match status" value="1"/>
</dbReference>
<evidence type="ECO:0000256" key="2">
    <source>
        <dbReference type="ARBA" id="ARBA00022980"/>
    </source>
</evidence>
<dbReference type="NCBIfam" id="TIGR01031">
    <property type="entry name" value="rpmF_bact"/>
    <property type="match status" value="1"/>
</dbReference>
<protein>
    <submittedName>
        <fullName evidence="5">50S ribosomal protein L32</fullName>
    </submittedName>
</protein>
<evidence type="ECO:0000313" key="5">
    <source>
        <dbReference type="EMBL" id="MPM97736.1"/>
    </source>
</evidence>
<proteinExistence type="inferred from homology"/>
<keyword evidence="3" id="KW-0687">Ribonucleoprotein</keyword>
<dbReference type="PANTHER" id="PTHR35534">
    <property type="entry name" value="50S RIBOSOMAL PROTEIN L32"/>
    <property type="match status" value="1"/>
</dbReference>
<dbReference type="Gene3D" id="1.20.5.640">
    <property type="entry name" value="Single helix bin"/>
    <property type="match status" value="1"/>
</dbReference>
<evidence type="ECO:0000256" key="1">
    <source>
        <dbReference type="ARBA" id="ARBA00008560"/>
    </source>
</evidence>
<dbReference type="Pfam" id="PF01783">
    <property type="entry name" value="Ribosomal_L32p"/>
    <property type="match status" value="1"/>
</dbReference>
<dbReference type="GO" id="GO:0015934">
    <property type="term" value="C:large ribosomal subunit"/>
    <property type="evidence" value="ECO:0007669"/>
    <property type="project" value="InterPro"/>
</dbReference>
<dbReference type="SUPFAM" id="SSF57829">
    <property type="entry name" value="Zn-binding ribosomal proteins"/>
    <property type="match status" value="1"/>
</dbReference>
<evidence type="ECO:0000256" key="3">
    <source>
        <dbReference type="ARBA" id="ARBA00023274"/>
    </source>
</evidence>